<dbReference type="AlphaFoldDB" id="A0A840E6M9"/>
<protein>
    <recommendedName>
        <fullName evidence="4">T9SS type A sorting domain-containing protein</fullName>
    </recommendedName>
</protein>
<gene>
    <name evidence="2" type="ORF">GGR28_001895</name>
</gene>
<dbReference type="RefSeq" id="WP_183495528.1">
    <property type="nucleotide sequence ID" value="NZ_JACIFF010000004.1"/>
</dbReference>
<keyword evidence="1" id="KW-0732">Signal</keyword>
<dbReference type="Proteomes" id="UP000576209">
    <property type="component" value="Unassembled WGS sequence"/>
</dbReference>
<comment type="caution">
    <text evidence="2">The sequence shown here is derived from an EMBL/GenBank/DDBJ whole genome shotgun (WGS) entry which is preliminary data.</text>
</comment>
<dbReference type="NCBIfam" id="TIGR04183">
    <property type="entry name" value="Por_Secre_tail"/>
    <property type="match status" value="1"/>
</dbReference>
<evidence type="ECO:0000313" key="3">
    <source>
        <dbReference type="Proteomes" id="UP000576209"/>
    </source>
</evidence>
<name>A0A840E6M9_9BACT</name>
<evidence type="ECO:0000256" key="1">
    <source>
        <dbReference type="SAM" id="SignalP"/>
    </source>
</evidence>
<organism evidence="2 3">
    <name type="scientific">Neolewinella aquimaris</name>
    <dbReference type="NCBI Taxonomy" id="1835722"/>
    <lineage>
        <taxon>Bacteria</taxon>
        <taxon>Pseudomonadati</taxon>
        <taxon>Bacteroidota</taxon>
        <taxon>Saprospiria</taxon>
        <taxon>Saprospirales</taxon>
        <taxon>Lewinellaceae</taxon>
        <taxon>Neolewinella</taxon>
    </lineage>
</organism>
<proteinExistence type="predicted"/>
<evidence type="ECO:0000313" key="2">
    <source>
        <dbReference type="EMBL" id="MBB4079275.1"/>
    </source>
</evidence>
<dbReference type="InterPro" id="IPR026444">
    <property type="entry name" value="Secre_tail"/>
</dbReference>
<keyword evidence="3" id="KW-1185">Reference proteome</keyword>
<reference evidence="2 3" key="1">
    <citation type="submission" date="2020-08" db="EMBL/GenBank/DDBJ databases">
        <title>Genomic Encyclopedia of Type Strains, Phase IV (KMG-IV): sequencing the most valuable type-strain genomes for metagenomic binning, comparative biology and taxonomic classification.</title>
        <authorList>
            <person name="Goeker M."/>
        </authorList>
    </citation>
    <scope>NUCLEOTIDE SEQUENCE [LARGE SCALE GENOMIC DNA]</scope>
    <source>
        <strain evidence="2 3">DSM 105137</strain>
    </source>
</reference>
<accession>A0A840E6M9</accession>
<dbReference type="EMBL" id="JACIFF010000004">
    <property type="protein sequence ID" value="MBB4079275.1"/>
    <property type="molecule type" value="Genomic_DNA"/>
</dbReference>
<feature type="signal peptide" evidence="1">
    <location>
        <begin position="1"/>
        <end position="20"/>
    </location>
</feature>
<sequence>MKQCYLLAFALLATAPTLLCQYAINGEDPFGNDLTDAPGDVSFTPSINGTQRFTVTTTDDTPYNFRLVTENAGNARVEVGPSGCGANSDIGSLDGSVITGELGCTGTNASFTTGGNAATYVIKTPTANQSGTFVFWRLSAPVREVNDVTSTANAGTSSVEETVSVTATLGEGEIDDNGQSMFIHYSDDGFTNSYVVAMSINGDGTFTGNIPGAGHTEGETVSYYVFTSAISSNPNPFATAVTAENADLRTITYNDNGGSYYSFLVTSPAPVTYISWTGEWKNGATQLSWSTGTEDEAAFFKVERSTNGGIDWLTLGRVEAHNRPGGAVYAFTDRNAPTGKSQYRLKQVDFDGAYKHSPIISVKAPERATALEIWPQPASANEIWLRAAGGEGKVGQLYSASGRLVATFPLTGRAQSLPTLNLTSGLYLLRIEGNLPVTRRLLIR</sequence>
<evidence type="ECO:0008006" key="4">
    <source>
        <dbReference type="Google" id="ProtNLM"/>
    </source>
</evidence>
<feature type="chain" id="PRO_5032975082" description="T9SS type A sorting domain-containing protein" evidence="1">
    <location>
        <begin position="21"/>
        <end position="444"/>
    </location>
</feature>